<gene>
    <name evidence="1" type="ORF">J3U88_20430</name>
</gene>
<evidence type="ECO:0000313" key="2">
    <source>
        <dbReference type="Proteomes" id="UP000664417"/>
    </source>
</evidence>
<name>A0A8J7Q5L6_9BACT</name>
<dbReference type="AlphaFoldDB" id="A0A8J7Q5L6"/>
<sequence length="438" mass="47398">MILKGKVRLGFSLTELMLALLLTLIISSGLVATFRSIRSTTADSARTNSITTSLKSLSNQMRYDFLNAGKGLSDLSIYNVQYEFVPAFENEVNNGKFMYGVTDHIVDANGDSNITLQWFDYEVNRGMGSITPTFLFSFDDPNNSNPLTGGTIHSNNTGALDAVQEGDIFLVYNIQPMLTSNTSQYLRDEPTKPAPWNNANLQPDNGVGNNAVLVQVTNAGGRVAPADSSLQHSVPLTFGLVDGGVFTNNYPGGGLRRDMNGAAVITNAPALTLANLSVNGTGAITEPHFLARKLGNSSNFHRVTYYVETAPDGTRTLMREHNSDAPEVIATNINRFEVELGFDVNPATAPVNVLLADQNGSVSAVTSDPDAFWLASADAYPGSAEDYHVFTGRHAIAARVSFSLETQTETASLGAARRLERGFEQQFRINSFLPMPYM</sequence>
<organism evidence="1 2">
    <name type="scientific">Acanthopleuribacter pedis</name>
    <dbReference type="NCBI Taxonomy" id="442870"/>
    <lineage>
        <taxon>Bacteria</taxon>
        <taxon>Pseudomonadati</taxon>
        <taxon>Acidobacteriota</taxon>
        <taxon>Holophagae</taxon>
        <taxon>Acanthopleuribacterales</taxon>
        <taxon>Acanthopleuribacteraceae</taxon>
        <taxon>Acanthopleuribacter</taxon>
    </lineage>
</organism>
<proteinExistence type="predicted"/>
<dbReference type="EMBL" id="JAFREP010000020">
    <property type="protein sequence ID" value="MBO1320857.1"/>
    <property type="molecule type" value="Genomic_DNA"/>
</dbReference>
<dbReference type="RefSeq" id="WP_207860832.1">
    <property type="nucleotide sequence ID" value="NZ_JAFREP010000020.1"/>
</dbReference>
<protein>
    <submittedName>
        <fullName evidence="1">Uncharacterized protein</fullName>
    </submittedName>
</protein>
<comment type="caution">
    <text evidence="1">The sequence shown here is derived from an EMBL/GenBank/DDBJ whole genome shotgun (WGS) entry which is preliminary data.</text>
</comment>
<accession>A0A8J7Q5L6</accession>
<reference evidence="1" key="1">
    <citation type="submission" date="2021-03" db="EMBL/GenBank/DDBJ databases">
        <authorList>
            <person name="Wang G."/>
        </authorList>
    </citation>
    <scope>NUCLEOTIDE SEQUENCE</scope>
    <source>
        <strain evidence="1">KCTC 12899</strain>
    </source>
</reference>
<dbReference type="Proteomes" id="UP000664417">
    <property type="component" value="Unassembled WGS sequence"/>
</dbReference>
<keyword evidence="2" id="KW-1185">Reference proteome</keyword>
<evidence type="ECO:0000313" key="1">
    <source>
        <dbReference type="EMBL" id="MBO1320857.1"/>
    </source>
</evidence>